<evidence type="ECO:0000256" key="3">
    <source>
        <dbReference type="ARBA" id="ARBA00022712"/>
    </source>
</evidence>
<evidence type="ECO:0000256" key="5">
    <source>
        <dbReference type="ARBA" id="ARBA00023242"/>
    </source>
</evidence>
<dbReference type="AlphaFoldDB" id="I3SZB2"/>
<keyword evidence="5" id="KW-0539">Nucleus</keyword>
<keyword evidence="3" id="KW-0203">Cytokinin biosynthesis</keyword>
<evidence type="ECO:0000256" key="1">
    <source>
        <dbReference type="ARBA" id="ARBA00004496"/>
    </source>
</evidence>
<dbReference type="GO" id="GO:0005737">
    <property type="term" value="C:cytoplasm"/>
    <property type="evidence" value="ECO:0007669"/>
    <property type="project" value="UniProtKB-SubCell"/>
</dbReference>
<comment type="similarity">
    <text evidence="6">Belongs to the SOFL plant protein family.</text>
</comment>
<feature type="region of interest" description="Disordered" evidence="7">
    <location>
        <begin position="38"/>
        <end position="77"/>
    </location>
</feature>
<protein>
    <submittedName>
        <fullName evidence="8">Uncharacterized protein</fullName>
    </submittedName>
</protein>
<reference evidence="8" key="1">
    <citation type="submission" date="2012-05" db="EMBL/GenBank/DDBJ databases">
        <authorList>
            <person name="Krishnakumar V."/>
            <person name="Cheung F."/>
            <person name="Xiao Y."/>
            <person name="Chan A."/>
            <person name="Moskal W.A."/>
            <person name="Town C.D."/>
        </authorList>
    </citation>
    <scope>NUCLEOTIDE SEQUENCE</scope>
</reference>
<proteinExistence type="evidence at transcript level"/>
<keyword evidence="2" id="KW-0963">Cytoplasm</keyword>
<sequence>MNAFDSDQCSSGCESGWTLYLENEHSFLNQNASHGDTRLTSGFYEGHKEDDNSSGEEDLSMVSDASSGPPHFSHDDGTPCFNEEDTGCFYSAPKVVKLAKSSTKKQRGKKNQHHEDQYLPSFLHDTATSPHFDFSTNNVTGTNQQSSTGSSMMDYSQGSSATYFGGEFLFPRRTFWFHTTISIRKSTSRQQMERDRDEVEMISILILEEGIIDRRNSTLYPLSLLFSCSGHWSMQWEKT</sequence>
<dbReference type="EMBL" id="BT145810">
    <property type="protein sequence ID" value="AFK45604.1"/>
    <property type="molecule type" value="mRNA"/>
</dbReference>
<dbReference type="GO" id="GO:0009691">
    <property type="term" value="P:cytokinin biosynthetic process"/>
    <property type="evidence" value="ECO:0007669"/>
    <property type="project" value="UniProtKB-KW"/>
</dbReference>
<dbReference type="PANTHER" id="PTHR33347">
    <property type="entry name" value="OSJNBA0091C07.3 PROTEIN"/>
    <property type="match status" value="1"/>
</dbReference>
<evidence type="ECO:0000256" key="2">
    <source>
        <dbReference type="ARBA" id="ARBA00022490"/>
    </source>
</evidence>
<evidence type="ECO:0000256" key="4">
    <source>
        <dbReference type="ARBA" id="ARBA00022864"/>
    </source>
</evidence>
<evidence type="ECO:0000256" key="6">
    <source>
        <dbReference type="ARBA" id="ARBA00024199"/>
    </source>
</evidence>
<organism evidence="8">
    <name type="scientific">Lotus japonicus</name>
    <name type="common">Lotus corniculatus var. japonicus</name>
    <dbReference type="NCBI Taxonomy" id="34305"/>
    <lineage>
        <taxon>Eukaryota</taxon>
        <taxon>Viridiplantae</taxon>
        <taxon>Streptophyta</taxon>
        <taxon>Embryophyta</taxon>
        <taxon>Tracheophyta</taxon>
        <taxon>Spermatophyta</taxon>
        <taxon>Magnoliopsida</taxon>
        <taxon>eudicotyledons</taxon>
        <taxon>Gunneridae</taxon>
        <taxon>Pentapetalae</taxon>
        <taxon>rosids</taxon>
        <taxon>fabids</taxon>
        <taxon>Fabales</taxon>
        <taxon>Fabaceae</taxon>
        <taxon>Papilionoideae</taxon>
        <taxon>50 kb inversion clade</taxon>
        <taxon>NPAAA clade</taxon>
        <taxon>Hologalegina</taxon>
        <taxon>robinioid clade</taxon>
        <taxon>Loteae</taxon>
        <taxon>Lotus</taxon>
    </lineage>
</organism>
<keyword evidence="4" id="KW-0932">Cytokinin signaling pathway</keyword>
<dbReference type="InterPro" id="IPR044670">
    <property type="entry name" value="SOFL"/>
</dbReference>
<comment type="subcellular location">
    <subcellularLocation>
        <location evidence="1">Cytoplasm</location>
    </subcellularLocation>
</comment>
<accession>I3SZB2</accession>
<evidence type="ECO:0000313" key="8">
    <source>
        <dbReference type="EMBL" id="AFK45604.1"/>
    </source>
</evidence>
<evidence type="ECO:0000256" key="7">
    <source>
        <dbReference type="SAM" id="MobiDB-lite"/>
    </source>
</evidence>
<dbReference type="GO" id="GO:0009736">
    <property type="term" value="P:cytokinin-activated signaling pathway"/>
    <property type="evidence" value="ECO:0007669"/>
    <property type="project" value="UniProtKB-KW"/>
</dbReference>
<dbReference type="PANTHER" id="PTHR33347:SF1">
    <property type="entry name" value="PROTEIN SOB FIVE-LIKE 5"/>
    <property type="match status" value="1"/>
</dbReference>
<name>I3SZB2_LOTJA</name>